<accession>A0A1M5T3U4</accession>
<protein>
    <recommendedName>
        <fullName evidence="3">Winged helix DNA-binding domain-containing protein</fullName>
    </recommendedName>
</protein>
<gene>
    <name evidence="1" type="ORF">SAMN02745229_00478</name>
</gene>
<evidence type="ECO:0008006" key="3">
    <source>
        <dbReference type="Google" id="ProtNLM"/>
    </source>
</evidence>
<evidence type="ECO:0000313" key="1">
    <source>
        <dbReference type="EMBL" id="SHH45270.1"/>
    </source>
</evidence>
<proteinExistence type="predicted"/>
<dbReference type="GeneID" id="89509383"/>
<dbReference type="PANTHER" id="PTHR30528:SF0">
    <property type="entry name" value="CYTOPLASMIC PROTEIN"/>
    <property type="match status" value="1"/>
</dbReference>
<organism evidence="1 2">
    <name type="scientific">Butyrivibrio fibrisolvens DSM 3071</name>
    <dbReference type="NCBI Taxonomy" id="1121131"/>
    <lineage>
        <taxon>Bacteria</taxon>
        <taxon>Bacillati</taxon>
        <taxon>Bacillota</taxon>
        <taxon>Clostridia</taxon>
        <taxon>Lachnospirales</taxon>
        <taxon>Lachnospiraceae</taxon>
        <taxon>Butyrivibrio</taxon>
    </lineage>
</organism>
<keyword evidence="2" id="KW-1185">Reference proteome</keyword>
<evidence type="ECO:0000313" key="2">
    <source>
        <dbReference type="Proteomes" id="UP000184278"/>
    </source>
</evidence>
<dbReference type="InterPro" id="IPR009351">
    <property type="entry name" value="AlkZ-like"/>
</dbReference>
<dbReference type="EMBL" id="FQXK01000004">
    <property type="protein sequence ID" value="SHH45270.1"/>
    <property type="molecule type" value="Genomic_DNA"/>
</dbReference>
<name>A0A1M5T3U4_BUTFI</name>
<reference evidence="2" key="1">
    <citation type="submission" date="2016-11" db="EMBL/GenBank/DDBJ databases">
        <authorList>
            <person name="Varghese N."/>
            <person name="Submissions S."/>
        </authorList>
    </citation>
    <scope>NUCLEOTIDE SEQUENCE [LARGE SCALE GENOMIC DNA]</scope>
    <source>
        <strain evidence="2">DSM 3071</strain>
    </source>
</reference>
<dbReference type="PANTHER" id="PTHR30528">
    <property type="entry name" value="CYTOPLASMIC PROTEIN"/>
    <property type="match status" value="1"/>
</dbReference>
<dbReference type="AlphaFoldDB" id="A0A1M5T3U4"/>
<dbReference type="Pfam" id="PF06224">
    <property type="entry name" value="AlkZ-like"/>
    <property type="match status" value="1"/>
</dbReference>
<dbReference type="OrthoDB" id="9787207at2"/>
<dbReference type="RefSeq" id="WP_073385206.1">
    <property type="nucleotide sequence ID" value="NZ_FQXK01000004.1"/>
</dbReference>
<dbReference type="Proteomes" id="UP000184278">
    <property type="component" value="Unassembled WGS sequence"/>
</dbReference>
<sequence>MLTITREQARQFILLKQGLIGAYRFVGKEGAYEYVRQAGCIQYDPVDVCGKNAELTLQSRVKGFKKSQLQDLLYKDRKLVDYADKELSIWPIEDWPYFSSYRDRSHELGETFEGLEELKERALSYISENGPVSSDTLPIEGEIFWHSSMHWSGNWDKKSQAARSVLEQLYTDGDLVIHHKKGSRKYYDLAQRHISEDILKADNPCKSEDDFIAWRVLRRIGAIGLLWDKNSTALLGININAEKRKSILERLSSEDKVRSAFVEGFKPLFYYRSEDEELMQQVTSGTADLKPRMSFIAPLDPLMWDKAYIKALWDFQYSWEIYTPVVKRKYGYYTLPILFGDNFVGRIEAIPDRKEGVLSVKGLWWEDGIRQTKKLSASLDRTLKNFAKFNNCNSVEMI</sequence>
<dbReference type="STRING" id="1121131.SAMN02745229_00478"/>